<evidence type="ECO:0000313" key="2">
    <source>
        <dbReference type="EMBL" id="GKU94234.1"/>
    </source>
</evidence>
<sequence>MGGGGVGVGVRGEKNRLVPTTLSHGRNCSSRASAHSSGG</sequence>
<comment type="caution">
    <text evidence="2">The sequence shown here is derived from an EMBL/GenBank/DDBJ whole genome shotgun (WGS) entry which is preliminary data.</text>
</comment>
<proteinExistence type="predicted"/>
<evidence type="ECO:0000256" key="1">
    <source>
        <dbReference type="SAM" id="MobiDB-lite"/>
    </source>
</evidence>
<dbReference type="AlphaFoldDB" id="A0AAV5I7G5"/>
<feature type="region of interest" description="Disordered" evidence="1">
    <location>
        <begin position="1"/>
        <end position="39"/>
    </location>
</feature>
<dbReference type="EMBL" id="BPVZ01000008">
    <property type="protein sequence ID" value="GKU94234.1"/>
    <property type="molecule type" value="Genomic_DNA"/>
</dbReference>
<organism evidence="2 3">
    <name type="scientific">Rubroshorea leprosula</name>
    <dbReference type="NCBI Taxonomy" id="152421"/>
    <lineage>
        <taxon>Eukaryota</taxon>
        <taxon>Viridiplantae</taxon>
        <taxon>Streptophyta</taxon>
        <taxon>Embryophyta</taxon>
        <taxon>Tracheophyta</taxon>
        <taxon>Spermatophyta</taxon>
        <taxon>Magnoliopsida</taxon>
        <taxon>eudicotyledons</taxon>
        <taxon>Gunneridae</taxon>
        <taxon>Pentapetalae</taxon>
        <taxon>rosids</taxon>
        <taxon>malvids</taxon>
        <taxon>Malvales</taxon>
        <taxon>Dipterocarpaceae</taxon>
        <taxon>Rubroshorea</taxon>
    </lineage>
</organism>
<dbReference type="Proteomes" id="UP001054252">
    <property type="component" value="Unassembled WGS sequence"/>
</dbReference>
<gene>
    <name evidence="2" type="ORF">SLEP1_g7760</name>
</gene>
<feature type="compositionally biased region" description="Polar residues" evidence="1">
    <location>
        <begin position="18"/>
        <end position="39"/>
    </location>
</feature>
<reference evidence="2 3" key="1">
    <citation type="journal article" date="2021" name="Commun. Biol.">
        <title>The genome of Shorea leprosula (Dipterocarpaceae) highlights the ecological relevance of drought in aseasonal tropical rainforests.</title>
        <authorList>
            <person name="Ng K.K.S."/>
            <person name="Kobayashi M.J."/>
            <person name="Fawcett J.A."/>
            <person name="Hatakeyama M."/>
            <person name="Paape T."/>
            <person name="Ng C.H."/>
            <person name="Ang C.C."/>
            <person name="Tnah L.H."/>
            <person name="Lee C.T."/>
            <person name="Nishiyama T."/>
            <person name="Sese J."/>
            <person name="O'Brien M.J."/>
            <person name="Copetti D."/>
            <person name="Mohd Noor M.I."/>
            <person name="Ong R.C."/>
            <person name="Putra M."/>
            <person name="Sireger I.Z."/>
            <person name="Indrioko S."/>
            <person name="Kosugi Y."/>
            <person name="Izuno A."/>
            <person name="Isagi Y."/>
            <person name="Lee S.L."/>
            <person name="Shimizu K.K."/>
        </authorList>
    </citation>
    <scope>NUCLEOTIDE SEQUENCE [LARGE SCALE GENOMIC DNA]</scope>
    <source>
        <strain evidence="2">214</strain>
    </source>
</reference>
<keyword evidence="3" id="KW-1185">Reference proteome</keyword>
<name>A0AAV5I7G5_9ROSI</name>
<accession>A0AAV5I7G5</accession>
<feature type="compositionally biased region" description="Gly residues" evidence="1">
    <location>
        <begin position="1"/>
        <end position="10"/>
    </location>
</feature>
<evidence type="ECO:0000313" key="3">
    <source>
        <dbReference type="Proteomes" id="UP001054252"/>
    </source>
</evidence>
<protein>
    <submittedName>
        <fullName evidence="2">Uncharacterized protein</fullName>
    </submittedName>
</protein>